<feature type="transmembrane region" description="Helical" evidence="6">
    <location>
        <begin position="262"/>
        <end position="283"/>
    </location>
</feature>
<sequence length="575" mass="63729">MEPLDETSSLLIQEDNRLERTVSALERSYTEHNLSLPKIPIIFSLWMGSFLSSIDSTIVANIMNGVAEEFQESNKKQWIATSYLLTNTAFQPLYGKLSDIAGRKFAVLTAHFFFGLGCLLTCFAQNVTQFSIARAICGIGGGGINAMSSITTSDICTTRERGIYQGYANIVFGTGQILGGPIGGIFLDSIGWRPLFAVQVPLIMFCSYLTTVNVNIKLVHVPPVKERFTWKNLSRIDIFGSSSLVVTISAILFLTSTNMNKIMLIIIIIVSFAFFVWVETSYAKERIIPFELLKGPFGLSSIATVFSSFIVFGDIFRSPIYMQLIQNISVTKSGLYLLFPSMATAVGSIVAGHILRKTKLNMAHCASIITFSGIILQFTGLIIEYTVIGHLQPSLATKDIVGSMLTTSNFEFQSESYTWRILFISAGVFVTFGYSLLLVATLVSIVFTVEKSQQGTMTGIFYLWRSIGNVLGASLTLVVYENTLSKLLWNYMFGSRDGSSSYKFTKAQYYKMISDSAIIRSSNFPTDVLKDLLDVYRSSFLVSYYPNIALAICGIIILWALVRIYDRVSKNTVAV</sequence>
<dbReference type="InterPro" id="IPR036259">
    <property type="entry name" value="MFS_trans_sf"/>
</dbReference>
<evidence type="ECO:0000256" key="6">
    <source>
        <dbReference type="SAM" id="Phobius"/>
    </source>
</evidence>
<name>A0A8H2VDF1_9SACH</name>
<feature type="transmembrane region" description="Helical" evidence="6">
    <location>
        <begin position="544"/>
        <end position="562"/>
    </location>
</feature>
<evidence type="ECO:0000256" key="1">
    <source>
        <dbReference type="ARBA" id="ARBA00004141"/>
    </source>
</evidence>
<dbReference type="GeneID" id="64856438"/>
<organism evidence="8 9">
    <name type="scientific">Maudiozyma barnettii</name>
    <dbReference type="NCBI Taxonomy" id="61262"/>
    <lineage>
        <taxon>Eukaryota</taxon>
        <taxon>Fungi</taxon>
        <taxon>Dikarya</taxon>
        <taxon>Ascomycota</taxon>
        <taxon>Saccharomycotina</taxon>
        <taxon>Saccharomycetes</taxon>
        <taxon>Saccharomycetales</taxon>
        <taxon>Saccharomycetaceae</taxon>
        <taxon>Maudiozyma</taxon>
    </lineage>
</organism>
<evidence type="ECO:0000313" key="8">
    <source>
        <dbReference type="EMBL" id="CAB4253282.1"/>
    </source>
</evidence>
<reference evidence="8 9" key="1">
    <citation type="submission" date="2020-05" db="EMBL/GenBank/DDBJ databases">
        <authorList>
            <person name="Casaregola S."/>
            <person name="Devillers H."/>
            <person name="Grondin C."/>
        </authorList>
    </citation>
    <scope>NUCLEOTIDE SEQUENCE [LARGE SCALE GENOMIC DNA]</scope>
    <source>
        <strain evidence="8 9">CLIB 1767</strain>
    </source>
</reference>
<dbReference type="Gene3D" id="1.20.1250.20">
    <property type="entry name" value="MFS general substrate transporter like domains"/>
    <property type="match status" value="2"/>
</dbReference>
<evidence type="ECO:0000256" key="2">
    <source>
        <dbReference type="ARBA" id="ARBA00008335"/>
    </source>
</evidence>
<comment type="subcellular location">
    <subcellularLocation>
        <location evidence="1">Membrane</location>
        <topology evidence="1">Multi-pass membrane protein</topology>
    </subcellularLocation>
</comment>
<protein>
    <submittedName>
        <fullName evidence="8">Similar to Saccharomyces cerevisiae YMR088C VBA1 Permease of basic amino acids in the vacuolar membrane</fullName>
    </submittedName>
</protein>
<keyword evidence="5 6" id="KW-0472">Membrane</keyword>
<dbReference type="EMBL" id="CAEFZW010000002">
    <property type="protein sequence ID" value="CAB4253282.1"/>
    <property type="molecule type" value="Genomic_DNA"/>
</dbReference>
<feature type="transmembrane region" description="Helical" evidence="6">
    <location>
        <begin position="461"/>
        <end position="480"/>
    </location>
</feature>
<dbReference type="InterPro" id="IPR020846">
    <property type="entry name" value="MFS_dom"/>
</dbReference>
<feature type="transmembrane region" description="Helical" evidence="6">
    <location>
        <begin position="421"/>
        <end position="449"/>
    </location>
</feature>
<comment type="caution">
    <text evidence="8">The sequence shown here is derived from an EMBL/GenBank/DDBJ whole genome shotgun (WGS) entry which is preliminary data.</text>
</comment>
<evidence type="ECO:0000313" key="9">
    <source>
        <dbReference type="Proteomes" id="UP000644660"/>
    </source>
</evidence>
<feature type="transmembrane region" description="Helical" evidence="6">
    <location>
        <begin position="236"/>
        <end position="256"/>
    </location>
</feature>
<evidence type="ECO:0000256" key="3">
    <source>
        <dbReference type="ARBA" id="ARBA00022692"/>
    </source>
</evidence>
<feature type="transmembrane region" description="Helical" evidence="6">
    <location>
        <begin position="196"/>
        <end position="216"/>
    </location>
</feature>
<keyword evidence="3 6" id="KW-0812">Transmembrane</keyword>
<evidence type="ECO:0000259" key="7">
    <source>
        <dbReference type="PROSITE" id="PS50850"/>
    </source>
</evidence>
<dbReference type="PANTHER" id="PTHR23501">
    <property type="entry name" value="MAJOR FACILITATOR SUPERFAMILY"/>
    <property type="match status" value="1"/>
</dbReference>
<dbReference type="PANTHER" id="PTHR23501:SF47">
    <property type="entry name" value="VACUOLAR BASIC AMINO ACID TRANSPORTER 1"/>
    <property type="match status" value="1"/>
</dbReference>
<evidence type="ECO:0000256" key="4">
    <source>
        <dbReference type="ARBA" id="ARBA00022989"/>
    </source>
</evidence>
<feature type="domain" description="Major facilitator superfamily (MFS) profile" evidence="7">
    <location>
        <begin position="41"/>
        <end position="566"/>
    </location>
</feature>
<keyword evidence="4 6" id="KW-1133">Transmembrane helix</keyword>
<dbReference type="InterPro" id="IPR011701">
    <property type="entry name" value="MFS"/>
</dbReference>
<dbReference type="Proteomes" id="UP000644660">
    <property type="component" value="Unassembled WGS sequence"/>
</dbReference>
<proteinExistence type="inferred from homology"/>
<dbReference type="RefSeq" id="XP_041405320.1">
    <property type="nucleotide sequence ID" value="XM_041549386.1"/>
</dbReference>
<dbReference type="Pfam" id="PF07690">
    <property type="entry name" value="MFS_1"/>
    <property type="match status" value="1"/>
</dbReference>
<gene>
    <name evidence="8" type="ORF">KABA2_02S15840</name>
</gene>
<feature type="transmembrane region" description="Helical" evidence="6">
    <location>
        <begin position="336"/>
        <end position="355"/>
    </location>
</feature>
<evidence type="ECO:0000256" key="5">
    <source>
        <dbReference type="ARBA" id="ARBA00023136"/>
    </source>
</evidence>
<dbReference type="PROSITE" id="PS50850">
    <property type="entry name" value="MFS"/>
    <property type="match status" value="1"/>
</dbReference>
<dbReference type="AlphaFoldDB" id="A0A8H2VDF1"/>
<dbReference type="GO" id="GO:0000329">
    <property type="term" value="C:fungal-type vacuole membrane"/>
    <property type="evidence" value="ECO:0007669"/>
    <property type="project" value="TreeGrafter"/>
</dbReference>
<feature type="transmembrane region" description="Helical" evidence="6">
    <location>
        <begin position="295"/>
        <end position="316"/>
    </location>
</feature>
<dbReference type="SUPFAM" id="SSF103473">
    <property type="entry name" value="MFS general substrate transporter"/>
    <property type="match status" value="1"/>
</dbReference>
<comment type="similarity">
    <text evidence="2">Belongs to the major facilitator superfamily.</text>
</comment>
<feature type="transmembrane region" description="Helical" evidence="6">
    <location>
        <begin position="367"/>
        <end position="388"/>
    </location>
</feature>
<keyword evidence="9" id="KW-1185">Reference proteome</keyword>
<dbReference type="GO" id="GO:0015174">
    <property type="term" value="F:basic amino acid transmembrane transporter activity"/>
    <property type="evidence" value="ECO:0007669"/>
    <property type="project" value="TreeGrafter"/>
</dbReference>
<dbReference type="OrthoDB" id="10021397at2759"/>
<feature type="transmembrane region" description="Helical" evidence="6">
    <location>
        <begin position="105"/>
        <end position="126"/>
    </location>
</feature>
<accession>A0A8H2VDF1</accession>